<feature type="chain" id="PRO_5028923882" evidence="1">
    <location>
        <begin position="25"/>
        <end position="397"/>
    </location>
</feature>
<dbReference type="InterPro" id="IPR050789">
    <property type="entry name" value="Diverse_Enzym_Activities"/>
</dbReference>
<dbReference type="InterPro" id="IPR012338">
    <property type="entry name" value="Beta-lactam/transpept-like"/>
</dbReference>
<reference evidence="3 4" key="1">
    <citation type="submission" date="2020-09" db="EMBL/GenBank/DDBJ databases">
        <title>Sphingomonas sp., a new species isolated from pork steak.</title>
        <authorList>
            <person name="Heidler von Heilborn D."/>
        </authorList>
    </citation>
    <scope>NUCLEOTIDE SEQUENCE [LARGE SCALE GENOMIC DNA]</scope>
    <source>
        <strain evidence="4">S8-3T</strain>
    </source>
</reference>
<keyword evidence="1" id="KW-0732">Signal</keyword>
<dbReference type="PANTHER" id="PTHR43283">
    <property type="entry name" value="BETA-LACTAMASE-RELATED"/>
    <property type="match status" value="1"/>
</dbReference>
<feature type="signal peptide" evidence="1">
    <location>
        <begin position="1"/>
        <end position="24"/>
    </location>
</feature>
<dbReference type="Gene3D" id="3.40.710.10">
    <property type="entry name" value="DD-peptidase/beta-lactamase superfamily"/>
    <property type="match status" value="1"/>
</dbReference>
<evidence type="ECO:0000313" key="3">
    <source>
        <dbReference type="EMBL" id="QNQ07980.1"/>
    </source>
</evidence>
<dbReference type="SUPFAM" id="SSF56601">
    <property type="entry name" value="beta-lactamase/transpeptidase-like"/>
    <property type="match status" value="1"/>
</dbReference>
<dbReference type="KEGG" id="spap:H3Z74_14425"/>
<keyword evidence="4" id="KW-1185">Reference proteome</keyword>
<name>A0A7H0LE77_9SPHN</name>
<dbReference type="AlphaFoldDB" id="A0A7H0LE77"/>
<dbReference type="Pfam" id="PF00144">
    <property type="entry name" value="Beta-lactamase"/>
    <property type="match status" value="1"/>
</dbReference>
<dbReference type="Proteomes" id="UP000516148">
    <property type="component" value="Chromosome"/>
</dbReference>
<sequence>MSKSRARGFLAAGAAASAAVGALALTGYSPNAEGSGEIVLRVVPGTTQSASGPDSVQARHVKAQATSASALTAADFATVDGAVDASVIPNMTLIIGDADGILHVHTKGNFDPNAATDLASGSKWLFAAMAIRMVQAGKANLGDHPQQYLTFWTTNPSDNRRTMTLDHLMSMRSGFNAGPLAGGCVSNGLLYTLQSCAQTIHNQGVDTAPGAAFSYGPHHMQVAAAMLEKAGNKSFNSLFAEYLTTPLGMTKTKYTKASAANPWIAGGAQSSAYDYAKMLQAFLGTSFITDMDDFTGARTIGLPRPYVPGDGDGHGTWQYAIGSFVECDDTPPAGQPARPCATAKINSSPGANGWLGWIDREHGYYGLIATRVLLSGSTKAVTLEQQLQPLILDALNP</sequence>
<organism evidence="3 4">
    <name type="scientific">Sphingomonas alpina</name>
    <dbReference type="NCBI Taxonomy" id="653931"/>
    <lineage>
        <taxon>Bacteria</taxon>
        <taxon>Pseudomonadati</taxon>
        <taxon>Pseudomonadota</taxon>
        <taxon>Alphaproteobacteria</taxon>
        <taxon>Sphingomonadales</taxon>
        <taxon>Sphingomonadaceae</taxon>
        <taxon>Sphingomonas</taxon>
    </lineage>
</organism>
<dbReference type="EMBL" id="CP061038">
    <property type="protein sequence ID" value="QNQ07980.1"/>
    <property type="molecule type" value="Genomic_DNA"/>
</dbReference>
<dbReference type="RefSeq" id="WP_187760312.1">
    <property type="nucleotide sequence ID" value="NZ_CP061038.1"/>
</dbReference>
<dbReference type="PANTHER" id="PTHR43283:SF3">
    <property type="entry name" value="BETA-LACTAMASE FAMILY PROTEIN (AFU_ORTHOLOGUE AFUA_5G07500)"/>
    <property type="match status" value="1"/>
</dbReference>
<evidence type="ECO:0000259" key="2">
    <source>
        <dbReference type="Pfam" id="PF00144"/>
    </source>
</evidence>
<dbReference type="InterPro" id="IPR001466">
    <property type="entry name" value="Beta-lactam-related"/>
</dbReference>
<evidence type="ECO:0000256" key="1">
    <source>
        <dbReference type="SAM" id="SignalP"/>
    </source>
</evidence>
<proteinExistence type="predicted"/>
<evidence type="ECO:0000313" key="4">
    <source>
        <dbReference type="Proteomes" id="UP000516148"/>
    </source>
</evidence>
<gene>
    <name evidence="3" type="ORF">H3Z74_14425</name>
</gene>
<protein>
    <submittedName>
        <fullName evidence="3">Beta-lactamase family protein</fullName>
    </submittedName>
</protein>
<accession>A0A7H0LE77</accession>
<feature type="domain" description="Beta-lactamase-related" evidence="2">
    <location>
        <begin position="79"/>
        <end position="356"/>
    </location>
</feature>